<name>D2U4E7_9GAMM</name>
<reference evidence="1" key="1">
    <citation type="journal article" date="2010" name="Insect Mol. Biol.">
        <title>The draft genome sequence of Arsenophonus nasoniae, son-killer bacterium of Nasonia vitripennis, reveals genes associated with virulence and symbiosis.</title>
        <authorList>
            <person name="Wilkes T."/>
            <person name="Darby A.C."/>
            <person name="Choi J."/>
            <person name="Colborne J.K."/>
            <person name="Werren J.H."/>
            <person name="Hurst G.D.D."/>
        </authorList>
    </citation>
    <scope>NUCLEOTIDE SEQUENCE</scope>
</reference>
<dbReference type="AlphaFoldDB" id="D2U4E7"/>
<feature type="non-terminal residue" evidence="1">
    <location>
        <position position="1"/>
    </location>
</feature>
<sequence>SSKIFIFYFIIFLFFKKTIEASNISEGFMPYQINENAIQNIINKLNANSFSDLAKYAKEELYQVADNQLSLHDCDLLLAQAKKI</sequence>
<gene>
    <name evidence="1" type="ORF">ARN_35630</name>
</gene>
<accession>D2U4E7</accession>
<dbReference type="EMBL" id="FN545267">
    <property type="protein sequence ID" value="CBA76458.1"/>
    <property type="molecule type" value="Genomic_DNA"/>
</dbReference>
<protein>
    <submittedName>
        <fullName evidence="1">Uncharacterized protein</fullName>
    </submittedName>
</protein>
<proteinExistence type="predicted"/>
<evidence type="ECO:0000313" key="1">
    <source>
        <dbReference type="EMBL" id="CBA76458.1"/>
    </source>
</evidence>
<organism evidence="1">
    <name type="scientific">Arsenophonus nasoniae</name>
    <name type="common">son-killer infecting Nasonia vitripennis</name>
    <dbReference type="NCBI Taxonomy" id="638"/>
    <lineage>
        <taxon>Bacteria</taxon>
        <taxon>Pseudomonadati</taxon>
        <taxon>Pseudomonadota</taxon>
        <taxon>Gammaproteobacteria</taxon>
        <taxon>Enterobacterales</taxon>
        <taxon>Morganellaceae</taxon>
        <taxon>Arsenophonus</taxon>
    </lineage>
</organism>